<sequence>MRYSTRFSDAVHILAYIAVFSDTDSVTSDILAASIETNPTNVRKIMGLLRQHGLIRTVNGRPKPTLSRPVEDITLYDVFTSVQGDTRLIEVDEHTNPRCIIGANIQQALEKQYARLQEAAENEMRHVTLADILRSISSSAVNANPDDKELVKAFL</sequence>
<dbReference type="STRING" id="218140.BPSY_0578"/>
<dbReference type="SUPFAM" id="SSF46785">
    <property type="entry name" value="Winged helix' DNA-binding domain"/>
    <property type="match status" value="1"/>
</dbReference>
<dbReference type="InterPro" id="IPR036388">
    <property type="entry name" value="WH-like_DNA-bd_sf"/>
</dbReference>
<proteinExistence type="predicted"/>
<dbReference type="InterPro" id="IPR000944">
    <property type="entry name" value="Tscrpt_reg_Rrf2"/>
</dbReference>
<dbReference type="eggNOG" id="COG1959">
    <property type="taxonomic scope" value="Bacteria"/>
</dbReference>
<protein>
    <submittedName>
        <fullName evidence="1">Rrf2 family transcriptional regulator</fullName>
    </submittedName>
</protein>
<comment type="caution">
    <text evidence="1">The sequence shown here is derived from an EMBL/GenBank/DDBJ whole genome shotgun (WGS) entry which is preliminary data.</text>
</comment>
<evidence type="ECO:0000313" key="2">
    <source>
        <dbReference type="Proteomes" id="UP000029050"/>
    </source>
</evidence>
<dbReference type="PANTHER" id="PTHR33221">
    <property type="entry name" value="WINGED HELIX-TURN-HELIX TRANSCRIPTIONAL REGULATOR, RRF2 FAMILY"/>
    <property type="match status" value="1"/>
</dbReference>
<dbReference type="Proteomes" id="UP000029050">
    <property type="component" value="Unassembled WGS sequence"/>
</dbReference>
<dbReference type="PANTHER" id="PTHR33221:SF15">
    <property type="entry name" value="HTH-TYPE TRANSCRIPTIONAL REGULATOR YWGB-RELATED"/>
    <property type="match status" value="1"/>
</dbReference>
<dbReference type="Pfam" id="PF02082">
    <property type="entry name" value="Rrf2"/>
    <property type="match status" value="1"/>
</dbReference>
<dbReference type="RefSeq" id="WP_033496867.1">
    <property type="nucleotide sequence ID" value="NZ_JGZI01000008.1"/>
</dbReference>
<dbReference type="GO" id="GO:0003700">
    <property type="term" value="F:DNA-binding transcription factor activity"/>
    <property type="evidence" value="ECO:0007669"/>
    <property type="project" value="TreeGrafter"/>
</dbReference>
<dbReference type="AlphaFoldDB" id="A0A087CHN6"/>
<reference evidence="1 2" key="1">
    <citation type="submission" date="2014-03" db="EMBL/GenBank/DDBJ databases">
        <title>Genomics of Bifidobacteria.</title>
        <authorList>
            <person name="Ventura M."/>
            <person name="Milani C."/>
            <person name="Lugli G.A."/>
        </authorList>
    </citation>
    <scope>NUCLEOTIDE SEQUENCE [LARGE SCALE GENOMIC DNA]</scope>
    <source>
        <strain evidence="1 2">LMG 21775</strain>
    </source>
</reference>
<dbReference type="EMBL" id="JGZI01000008">
    <property type="protein sequence ID" value="KFI82786.1"/>
    <property type="molecule type" value="Genomic_DNA"/>
</dbReference>
<dbReference type="PROSITE" id="PS51197">
    <property type="entry name" value="HTH_RRF2_2"/>
    <property type="match status" value="1"/>
</dbReference>
<dbReference type="OrthoDB" id="9808360at2"/>
<organism evidence="1 2">
    <name type="scientific">Bifidobacterium psychraerophilum</name>
    <dbReference type="NCBI Taxonomy" id="218140"/>
    <lineage>
        <taxon>Bacteria</taxon>
        <taxon>Bacillati</taxon>
        <taxon>Actinomycetota</taxon>
        <taxon>Actinomycetes</taxon>
        <taxon>Bifidobacteriales</taxon>
        <taxon>Bifidobacteriaceae</taxon>
        <taxon>Bifidobacterium</taxon>
    </lineage>
</organism>
<keyword evidence="2" id="KW-1185">Reference proteome</keyword>
<gene>
    <name evidence="1" type="ORF">BPSY_0578</name>
</gene>
<dbReference type="GO" id="GO:0005829">
    <property type="term" value="C:cytosol"/>
    <property type="evidence" value="ECO:0007669"/>
    <property type="project" value="TreeGrafter"/>
</dbReference>
<name>A0A087CHN6_9BIFI</name>
<dbReference type="InterPro" id="IPR036390">
    <property type="entry name" value="WH_DNA-bd_sf"/>
</dbReference>
<accession>A0A087CHN6</accession>
<evidence type="ECO:0000313" key="1">
    <source>
        <dbReference type="EMBL" id="KFI82786.1"/>
    </source>
</evidence>
<dbReference type="Gene3D" id="1.10.10.10">
    <property type="entry name" value="Winged helix-like DNA-binding domain superfamily/Winged helix DNA-binding domain"/>
    <property type="match status" value="1"/>
</dbReference>
<dbReference type="GeneID" id="98299789"/>